<dbReference type="RefSeq" id="WP_190471281.1">
    <property type="nucleotide sequence ID" value="NZ_JACJSG010000012.1"/>
</dbReference>
<dbReference type="SUPFAM" id="SSF48452">
    <property type="entry name" value="TPR-like"/>
    <property type="match status" value="4"/>
</dbReference>
<feature type="coiled-coil region" evidence="4">
    <location>
        <begin position="856"/>
        <end position="932"/>
    </location>
</feature>
<evidence type="ECO:0000313" key="7">
    <source>
        <dbReference type="Proteomes" id="UP000661112"/>
    </source>
</evidence>
<gene>
    <name evidence="6" type="ORF">H6G83_11030</name>
</gene>
<evidence type="ECO:0000256" key="1">
    <source>
        <dbReference type="ARBA" id="ARBA00022737"/>
    </source>
</evidence>
<keyword evidence="2 3" id="KW-0802">TPR repeat</keyword>
<organism evidence="6 7">
    <name type="scientific">Anabaena azotica FACHB-119</name>
    <dbReference type="NCBI Taxonomy" id="947527"/>
    <lineage>
        <taxon>Bacteria</taxon>
        <taxon>Bacillati</taxon>
        <taxon>Cyanobacteriota</taxon>
        <taxon>Cyanophyceae</taxon>
        <taxon>Nostocales</taxon>
        <taxon>Nostocaceae</taxon>
        <taxon>Anabaena</taxon>
        <taxon>Anabaena azotica</taxon>
    </lineage>
</organism>
<evidence type="ECO:0000259" key="5">
    <source>
        <dbReference type="Pfam" id="PF20703"/>
    </source>
</evidence>
<evidence type="ECO:0000313" key="6">
    <source>
        <dbReference type="EMBL" id="MBD2501129.1"/>
    </source>
</evidence>
<feature type="repeat" description="TPR" evidence="3">
    <location>
        <begin position="1205"/>
        <end position="1238"/>
    </location>
</feature>
<feature type="repeat" description="TPR" evidence="3">
    <location>
        <begin position="1104"/>
        <end position="1137"/>
    </location>
</feature>
<keyword evidence="1" id="KW-0677">Repeat</keyword>
<dbReference type="EMBL" id="JACJSG010000012">
    <property type="protein sequence ID" value="MBD2501129.1"/>
    <property type="molecule type" value="Genomic_DNA"/>
</dbReference>
<dbReference type="Gene3D" id="1.25.40.10">
    <property type="entry name" value="Tetratricopeptide repeat domain"/>
    <property type="match status" value="5"/>
</dbReference>
<sequence length="1384" mass="159346">MTNSYRPKDVAIYNERALTRLAWTIEASTGQFSLILAHCNYAHLRAELVERLQAICAINIRVIKLQESARTLYTTIREELREEQPQALMVLGLESVRDIEQVLISANHVREEFRKNFHFPLVLWVTDEIVEKLIRLAPDFESWTTTTDFAIATDTLIAELKQRVNNLFAKLFELGAEQFLTSEPIFSPGYRQETLIAWQELQCREQVIDPELQAGVDLYLGRNDYLRNRIEPAIKYYQKSLDFWQQTNQLERQGILLFHIGLCFSGLAEEYGTKKCFCWTEARHYFQKGIECFEQGERKDLVAKFINKLGEVLKNLEAWDDLQNLAQYSLELQTKYDHSIQLARAYGFLAEVALAKSQWTDTQKFAQTALEIANQVTFKQQRNQSLYLLLLAEAQQNLGQNLEAIVNLEKARNLGIQDNPLLYIHILNTLRTLYFEQKQYLQAFRIKKESRSVQQQYRLRAFVGAGRLKPIPENQPGFTQTEREALIKQEIESFGRDKAVDDLVERVASTQYKLTVVYGQSGVGKSSMLEAGLMPTLAYKTIGTHDVLPVSTRFYTNWVQELNTELGNALTKAGIETSLTSDSDFLEEILEQLRQNEQHNLLTVLIFDQFEEFFFVCDRSEHERFFEFFRNSLNQPFVKVLVSLREDYLHLLLRGSRKLNLDVINNNILDKQILYYVGNFLPEEAKSIILSLTERAHFDLEPELVDELVSELARDVGEVRPIELQIVGDQLQTDNITTLSQYREWGPNPKEVLAERYLEDVVADCGLENKKVAALILYLLTSENNTRPLKTRAELEKDLTELATELAAEPSKLDLVLRIFVESGLVFLLKESPADRYQLVHDYLVTFIRHQQEPKIKELITKLEEEREQRLQAEAELKQTEAAKQIAEAELKQTETAKQIAEAQIQQANTDLEQAKANIQVTNQKAKRHTQLGLAVLACSLVLATGATLEAIHQGKQAKVAEQEHRQAHQQATIARKQQQQTQIEVRQKEDAVRKAEENLKYMGLINNANILQQEGRYTEALDILYLAIKRNPKNPFAFAVRGQTHSNMERYEEAIDDLQRAIKLDPKQAFLFGQLGEIYHRKESYDKALANFNQAIKFDPKNPWLISRRGETYRMMKRNDQALADLNFAIKLDPKSALAIANRGETYRMMGRYDDALSDLNLAIKLDPKFTWAIANRGVTYHLIGRYDEALSDLNFAIVNQNLAWAIASRGETYRMMGRYNEALADLNLVIKLDPKFTWAIANRGETYSMMGRYDQALADFNYALKLSPQSDWIIYNRGLAYQALGKIDKSKTDLATAIQLARKAYQSNPQKANDFRNGVNLAIYYVAAGNTEQSEKFYREVISKNIPKYILREAIRDLDDFLMIFPNHAQAHSMRELLKTAL</sequence>
<proteinExistence type="predicted"/>
<dbReference type="PROSITE" id="PS50293">
    <property type="entry name" value="TPR_REGION"/>
    <property type="match status" value="3"/>
</dbReference>
<dbReference type="Pfam" id="PF00515">
    <property type="entry name" value="TPR_1"/>
    <property type="match status" value="1"/>
</dbReference>
<dbReference type="Pfam" id="PF13181">
    <property type="entry name" value="TPR_8"/>
    <property type="match status" value="1"/>
</dbReference>
<evidence type="ECO:0000256" key="4">
    <source>
        <dbReference type="SAM" id="Coils"/>
    </source>
</evidence>
<dbReference type="InterPro" id="IPR051685">
    <property type="entry name" value="Ycf3/AcsC/BcsC/TPR_MFPF"/>
</dbReference>
<dbReference type="InterPro" id="IPR013105">
    <property type="entry name" value="TPR_2"/>
</dbReference>
<feature type="repeat" description="TPR" evidence="3">
    <location>
        <begin position="1070"/>
        <end position="1103"/>
    </location>
</feature>
<feature type="repeat" description="TPR" evidence="3">
    <location>
        <begin position="1138"/>
        <end position="1171"/>
    </location>
</feature>
<keyword evidence="4" id="KW-0175">Coiled coil</keyword>
<dbReference type="Proteomes" id="UP000661112">
    <property type="component" value="Unassembled WGS sequence"/>
</dbReference>
<reference evidence="6 7" key="1">
    <citation type="journal article" date="2020" name="ISME J.">
        <title>Comparative genomics reveals insights into cyanobacterial evolution and habitat adaptation.</title>
        <authorList>
            <person name="Chen M.Y."/>
            <person name="Teng W.K."/>
            <person name="Zhao L."/>
            <person name="Hu C.X."/>
            <person name="Zhou Y.K."/>
            <person name="Han B.P."/>
            <person name="Song L.R."/>
            <person name="Shu W.S."/>
        </authorList>
    </citation>
    <scope>NUCLEOTIDE SEQUENCE [LARGE SCALE GENOMIC DNA]</scope>
    <source>
        <strain evidence="6 7">FACHB-119</strain>
    </source>
</reference>
<dbReference type="PANTHER" id="PTHR44943">
    <property type="entry name" value="CELLULOSE SYNTHASE OPERON PROTEIN C"/>
    <property type="match status" value="1"/>
</dbReference>
<dbReference type="Pfam" id="PF07719">
    <property type="entry name" value="TPR_2"/>
    <property type="match status" value="1"/>
</dbReference>
<feature type="repeat" description="TPR" evidence="3">
    <location>
        <begin position="1036"/>
        <end position="1069"/>
    </location>
</feature>
<dbReference type="PROSITE" id="PS50005">
    <property type="entry name" value="TPR"/>
    <property type="match status" value="6"/>
</dbReference>
<dbReference type="InterPro" id="IPR019734">
    <property type="entry name" value="TPR_rpt"/>
</dbReference>
<dbReference type="SUPFAM" id="SSF52540">
    <property type="entry name" value="P-loop containing nucleoside triphosphate hydrolases"/>
    <property type="match status" value="1"/>
</dbReference>
<name>A0ABR8D1R4_9NOST</name>
<dbReference type="SMART" id="SM00028">
    <property type="entry name" value="TPR"/>
    <property type="match status" value="11"/>
</dbReference>
<keyword evidence="7" id="KW-1185">Reference proteome</keyword>
<evidence type="ECO:0000256" key="3">
    <source>
        <dbReference type="PROSITE-ProRule" id="PRU00339"/>
    </source>
</evidence>
<dbReference type="Pfam" id="PF13414">
    <property type="entry name" value="TPR_11"/>
    <property type="match status" value="2"/>
</dbReference>
<evidence type="ECO:0000256" key="2">
    <source>
        <dbReference type="ARBA" id="ARBA00022803"/>
    </source>
</evidence>
<accession>A0ABR8D1R4</accession>
<feature type="domain" description="Novel STAND NTPase 1" evidence="5">
    <location>
        <begin position="494"/>
        <end position="846"/>
    </location>
</feature>
<comment type="caution">
    <text evidence="6">The sequence shown here is derived from an EMBL/GenBank/DDBJ whole genome shotgun (WGS) entry which is preliminary data.</text>
</comment>
<dbReference type="Pfam" id="PF20703">
    <property type="entry name" value="nSTAND1"/>
    <property type="match status" value="1"/>
</dbReference>
<dbReference type="InterPro" id="IPR011990">
    <property type="entry name" value="TPR-like_helical_dom_sf"/>
</dbReference>
<protein>
    <submittedName>
        <fullName evidence="6">Tetratricopeptide repeat protein</fullName>
    </submittedName>
</protein>
<feature type="repeat" description="TPR" evidence="3">
    <location>
        <begin position="1239"/>
        <end position="1272"/>
    </location>
</feature>
<dbReference type="InterPro" id="IPR027417">
    <property type="entry name" value="P-loop_NTPase"/>
</dbReference>
<dbReference type="Gene3D" id="3.40.50.300">
    <property type="entry name" value="P-loop containing nucleotide triphosphate hydrolases"/>
    <property type="match status" value="1"/>
</dbReference>
<dbReference type="PANTHER" id="PTHR44943:SF4">
    <property type="entry name" value="TPR REPEAT-CONTAINING PROTEIN MJ0798"/>
    <property type="match status" value="1"/>
</dbReference>
<dbReference type="InterPro" id="IPR049052">
    <property type="entry name" value="nSTAND1"/>
</dbReference>